<dbReference type="PANTHER" id="PTHR22847:SF637">
    <property type="entry name" value="WD REPEAT DOMAIN 5B"/>
    <property type="match status" value="1"/>
</dbReference>
<dbReference type="AlphaFoldDB" id="A0A1U7II62"/>
<keyword evidence="4" id="KW-0812">Transmembrane</keyword>
<dbReference type="Proteomes" id="UP000185860">
    <property type="component" value="Unassembled WGS sequence"/>
</dbReference>
<dbReference type="SMART" id="SM00320">
    <property type="entry name" value="WD40"/>
    <property type="match status" value="7"/>
</dbReference>
<dbReference type="PROSITE" id="PS50294">
    <property type="entry name" value="WD_REPEATS_REGION"/>
    <property type="match status" value="7"/>
</dbReference>
<evidence type="ECO:0000256" key="1">
    <source>
        <dbReference type="ARBA" id="ARBA00022574"/>
    </source>
</evidence>
<keyword evidence="4" id="KW-1133">Transmembrane helix</keyword>
<dbReference type="Pfam" id="PF00400">
    <property type="entry name" value="WD40"/>
    <property type="match status" value="7"/>
</dbReference>
<feature type="repeat" description="WD" evidence="3">
    <location>
        <begin position="294"/>
        <end position="335"/>
    </location>
</feature>
<dbReference type="InterPro" id="IPR036322">
    <property type="entry name" value="WD40_repeat_dom_sf"/>
</dbReference>
<evidence type="ECO:0000256" key="3">
    <source>
        <dbReference type="PROSITE-ProRule" id="PRU00221"/>
    </source>
</evidence>
<name>A0A1U7II62_9CYAN</name>
<keyword evidence="4" id="KW-0472">Membrane</keyword>
<feature type="repeat" description="WD" evidence="3">
    <location>
        <begin position="378"/>
        <end position="419"/>
    </location>
</feature>
<dbReference type="PRINTS" id="PR00320">
    <property type="entry name" value="GPROTEINBRPT"/>
</dbReference>
<reference evidence="5 6" key="1">
    <citation type="submission" date="2016-11" db="EMBL/GenBank/DDBJ databases">
        <title>Draft Genome Sequences of Nine Cyanobacterial Strains from Diverse Habitats.</title>
        <authorList>
            <person name="Zhu T."/>
            <person name="Hou S."/>
            <person name="Lu X."/>
            <person name="Hess W.R."/>
        </authorList>
    </citation>
    <scope>NUCLEOTIDE SEQUENCE [LARGE SCALE GENOMIC DNA]</scope>
    <source>
        <strain evidence="5 6">IAM M-71</strain>
    </source>
</reference>
<feature type="repeat" description="WD" evidence="3">
    <location>
        <begin position="547"/>
        <end position="584"/>
    </location>
</feature>
<dbReference type="SUPFAM" id="SSF50978">
    <property type="entry name" value="WD40 repeat-like"/>
    <property type="match status" value="1"/>
</dbReference>
<sequence length="584" mass="63586">MSNNSNRLEMIEYAAVVGTIAGAVVAIISGKIVYLAVPLSASVLLNLVNRRRFELLSRNSTNFAITRLYRQLAADIQTLQAVTRTLASGGEASYLGIAKQTARMQEFIASLLGAKINPIYQDIEEIKDQYSNLQDSLSSVVQYLNSTSLAPRVDNLEQSIQQFSDKIGDISVPPEQWLIGQIEDLKLQIRDLQLRGSKVENHKQKLNEYAQIESWLMSKLDDLKRQVQEIQKSVGIESSNIQKTPETVLYQQAKLPFANLQSPNSHLQQTEITPTIQTLTSPIAPPQWNCVCTFLAHSDWVSAIVFAADVGKIASGSFDHSIKVWNYQTGELMRVVSQNAGAVYALAFSHDYNLLAQGGAEQNIKLWEIETGALVEICKEHSGSVRAIAISSNGRTLASGSYDGTIKLWDVETAKEIKSFTKHSGVVSSIAFSPEGEILASGGGDGIIKLWHWNTGQLLHSLAGDLGVISGIAFHPTQPMLASASSDRTIKLWDLSTRDRLFTFIGHSGGVSSVCFSPDGKTLFSASVDGSIIIWDLATGKQLTTLTFEPTQAIVSMALSQNGQTLAAGSVNGLLKIWQLNSSS</sequence>
<feature type="repeat" description="WD" evidence="3">
    <location>
        <begin position="420"/>
        <end position="461"/>
    </location>
</feature>
<keyword evidence="1 3" id="KW-0853">WD repeat</keyword>
<evidence type="ECO:0000256" key="2">
    <source>
        <dbReference type="ARBA" id="ARBA00022737"/>
    </source>
</evidence>
<evidence type="ECO:0000256" key="4">
    <source>
        <dbReference type="SAM" id="Phobius"/>
    </source>
</evidence>
<dbReference type="InterPro" id="IPR015943">
    <property type="entry name" value="WD40/YVTN_repeat-like_dom_sf"/>
</dbReference>
<organism evidence="5 6">
    <name type="scientific">[Phormidium ambiguum] IAM M-71</name>
    <dbReference type="NCBI Taxonomy" id="454136"/>
    <lineage>
        <taxon>Bacteria</taxon>
        <taxon>Bacillati</taxon>
        <taxon>Cyanobacteriota</taxon>
        <taxon>Cyanophyceae</taxon>
        <taxon>Oscillatoriophycideae</taxon>
        <taxon>Aerosakkonematales</taxon>
        <taxon>Aerosakkonemataceae</taxon>
        <taxon>Floridanema</taxon>
    </lineage>
</organism>
<gene>
    <name evidence="5" type="ORF">NIES2119_15660</name>
</gene>
<dbReference type="EMBL" id="MRCE01000014">
    <property type="protein sequence ID" value="OKH36856.1"/>
    <property type="molecule type" value="Genomic_DNA"/>
</dbReference>
<feature type="repeat" description="WD" evidence="3">
    <location>
        <begin position="336"/>
        <end position="377"/>
    </location>
</feature>
<dbReference type="CDD" id="cd00200">
    <property type="entry name" value="WD40"/>
    <property type="match status" value="1"/>
</dbReference>
<evidence type="ECO:0000313" key="5">
    <source>
        <dbReference type="EMBL" id="OKH36856.1"/>
    </source>
</evidence>
<accession>A0A1U7II62</accession>
<feature type="repeat" description="WD" evidence="3">
    <location>
        <begin position="462"/>
        <end position="503"/>
    </location>
</feature>
<proteinExistence type="predicted"/>
<dbReference type="RefSeq" id="WP_073594432.1">
    <property type="nucleotide sequence ID" value="NZ_MRCE01000014.1"/>
</dbReference>
<protein>
    <submittedName>
        <fullName evidence="5">Uncharacterized protein</fullName>
    </submittedName>
</protein>
<evidence type="ECO:0000313" key="6">
    <source>
        <dbReference type="Proteomes" id="UP000185860"/>
    </source>
</evidence>
<dbReference type="Gene3D" id="2.130.10.10">
    <property type="entry name" value="YVTN repeat-like/Quinoprotein amine dehydrogenase"/>
    <property type="match status" value="3"/>
</dbReference>
<feature type="transmembrane region" description="Helical" evidence="4">
    <location>
        <begin position="20"/>
        <end position="48"/>
    </location>
</feature>
<dbReference type="OrthoDB" id="422888at2"/>
<keyword evidence="2" id="KW-0677">Repeat</keyword>
<dbReference type="InterPro" id="IPR019775">
    <property type="entry name" value="WD40_repeat_CS"/>
</dbReference>
<feature type="repeat" description="WD" evidence="3">
    <location>
        <begin position="504"/>
        <end position="545"/>
    </location>
</feature>
<dbReference type="InterPro" id="IPR020472">
    <property type="entry name" value="WD40_PAC1"/>
</dbReference>
<comment type="caution">
    <text evidence="5">The sequence shown here is derived from an EMBL/GenBank/DDBJ whole genome shotgun (WGS) entry which is preliminary data.</text>
</comment>
<dbReference type="PROSITE" id="PS00678">
    <property type="entry name" value="WD_REPEATS_1"/>
    <property type="match status" value="3"/>
</dbReference>
<dbReference type="STRING" id="454136.NIES2119_15660"/>
<dbReference type="InterPro" id="IPR001680">
    <property type="entry name" value="WD40_rpt"/>
</dbReference>
<dbReference type="PROSITE" id="PS50082">
    <property type="entry name" value="WD_REPEATS_2"/>
    <property type="match status" value="7"/>
</dbReference>
<dbReference type="PANTHER" id="PTHR22847">
    <property type="entry name" value="WD40 REPEAT PROTEIN"/>
    <property type="match status" value="1"/>
</dbReference>